<evidence type="ECO:0000256" key="1">
    <source>
        <dbReference type="SAM" id="MobiDB-lite"/>
    </source>
</evidence>
<sequence>MVREDDLRATFSALHGEEAPPRAVTAADLIQRGQAVRSRRRTIAVAGSGLATVGVVAVALAVLPSTTPPEPATPPVPSSTTTQVPATTPSSVPVEPTPAAPPGSHAPQTPPVQTTVPGSTTPPGPTTKPGAPSTSVSPTSSSTLYSVPQTSR</sequence>
<reference evidence="4" key="1">
    <citation type="journal article" date="2019" name="Int. J. Syst. Evol. Microbiol.">
        <title>The Global Catalogue of Microorganisms (GCM) 10K type strain sequencing project: providing services to taxonomists for standard genome sequencing and annotation.</title>
        <authorList>
            <consortium name="The Broad Institute Genomics Platform"/>
            <consortium name="The Broad Institute Genome Sequencing Center for Infectious Disease"/>
            <person name="Wu L."/>
            <person name="Ma J."/>
        </authorList>
    </citation>
    <scope>NUCLEOTIDE SEQUENCE [LARGE SCALE GENOMIC DNA]</scope>
    <source>
        <strain evidence="4">CGMCC 4.7319</strain>
    </source>
</reference>
<dbReference type="EMBL" id="BMNC01000034">
    <property type="protein sequence ID" value="GGN29883.1"/>
    <property type="molecule type" value="Genomic_DNA"/>
</dbReference>
<feature type="compositionally biased region" description="Low complexity" evidence="1">
    <location>
        <begin position="78"/>
        <end position="94"/>
    </location>
</feature>
<evidence type="ECO:0000313" key="4">
    <source>
        <dbReference type="Proteomes" id="UP000597656"/>
    </source>
</evidence>
<feature type="region of interest" description="Disordered" evidence="1">
    <location>
        <begin position="65"/>
        <end position="152"/>
    </location>
</feature>
<organism evidence="3 4">
    <name type="scientific">Lentzea pudingi</name>
    <dbReference type="NCBI Taxonomy" id="1789439"/>
    <lineage>
        <taxon>Bacteria</taxon>
        <taxon>Bacillati</taxon>
        <taxon>Actinomycetota</taxon>
        <taxon>Actinomycetes</taxon>
        <taxon>Pseudonocardiales</taxon>
        <taxon>Pseudonocardiaceae</taxon>
        <taxon>Lentzea</taxon>
    </lineage>
</organism>
<feature type="compositionally biased region" description="Pro residues" evidence="1">
    <location>
        <begin position="66"/>
        <end position="77"/>
    </location>
</feature>
<comment type="caution">
    <text evidence="3">The sequence shown here is derived from an EMBL/GenBank/DDBJ whole genome shotgun (WGS) entry which is preliminary data.</text>
</comment>
<accession>A0ABQ2IXS7</accession>
<dbReference type="RefSeq" id="WP_189160717.1">
    <property type="nucleotide sequence ID" value="NZ_BMNC01000034.1"/>
</dbReference>
<keyword evidence="2" id="KW-0812">Transmembrane</keyword>
<evidence type="ECO:0000256" key="2">
    <source>
        <dbReference type="SAM" id="Phobius"/>
    </source>
</evidence>
<keyword evidence="4" id="KW-1185">Reference proteome</keyword>
<keyword evidence="2" id="KW-0472">Membrane</keyword>
<name>A0ABQ2IXS7_9PSEU</name>
<evidence type="ECO:0000313" key="3">
    <source>
        <dbReference type="EMBL" id="GGN29883.1"/>
    </source>
</evidence>
<gene>
    <name evidence="3" type="ORF">GCM10011609_87240</name>
</gene>
<feature type="region of interest" description="Disordered" evidence="1">
    <location>
        <begin position="1"/>
        <end position="22"/>
    </location>
</feature>
<feature type="transmembrane region" description="Helical" evidence="2">
    <location>
        <begin position="42"/>
        <end position="63"/>
    </location>
</feature>
<dbReference type="Proteomes" id="UP000597656">
    <property type="component" value="Unassembled WGS sequence"/>
</dbReference>
<keyword evidence="2" id="KW-1133">Transmembrane helix</keyword>
<feature type="compositionally biased region" description="Low complexity" evidence="1">
    <location>
        <begin position="127"/>
        <end position="152"/>
    </location>
</feature>
<proteinExistence type="predicted"/>
<protein>
    <submittedName>
        <fullName evidence="3">Uncharacterized protein</fullName>
    </submittedName>
</protein>